<keyword evidence="2" id="KW-1133">Transmembrane helix</keyword>
<evidence type="ECO:0000256" key="1">
    <source>
        <dbReference type="ARBA" id="ARBA00022729"/>
    </source>
</evidence>
<sequence length="307" mass="34753">MHLETRLHGSEDASTLRNFSDVSANITSIWSPRNQFVRSVLLRLYSPPILANSMHAWSDRILRHRCRRSCISRRGYMVQKMLQLFGISLMFRLTLPRFGALEINSCGLFCSGCTLHQYWRTRCVRVSDRILRHRCRRSDLPETGFGLDVVFSDDNTRGGDQISRMAGKLSAYVSLLLLSFFSVGTLRLVYAQICALKSRNLEASARPVTKDIQSFYIMLLQKTWCVAKPSSSQAILLENINFACSQVDCNRLQKGGACYTPDNAVNHASIAMNLYFQSKGRNTWNCDFKNSGLLTVSDPSYGGCQYP</sequence>
<reference evidence="4 5" key="1">
    <citation type="submission" date="2024-04" db="EMBL/GenBank/DDBJ databases">
        <title>The reference genome of an endangered Asteraceae, Deinandra increscens subsp. villosa, native to the Central Coast of California.</title>
        <authorList>
            <person name="Guilliams M."/>
            <person name="Hasenstab-Lehman K."/>
            <person name="Meyer R."/>
            <person name="Mcevoy S."/>
        </authorList>
    </citation>
    <scope>NUCLEOTIDE SEQUENCE [LARGE SCALE GENOMIC DNA]</scope>
    <source>
        <tissue evidence="4">Leaf</tissue>
    </source>
</reference>
<dbReference type="InterPro" id="IPR044788">
    <property type="entry name" value="X8_dom_prot"/>
</dbReference>
<dbReference type="Gene3D" id="1.20.58.1040">
    <property type="match status" value="1"/>
</dbReference>
<keyword evidence="5" id="KW-1185">Reference proteome</keyword>
<evidence type="ECO:0000259" key="3">
    <source>
        <dbReference type="SMART" id="SM00768"/>
    </source>
</evidence>
<comment type="caution">
    <text evidence="4">The sequence shown here is derived from an EMBL/GenBank/DDBJ whole genome shotgun (WGS) entry which is preliminary data.</text>
</comment>
<name>A0AAP0D9X8_9ASTR</name>
<keyword evidence="2" id="KW-0812">Transmembrane</keyword>
<dbReference type="SMART" id="SM00768">
    <property type="entry name" value="X8"/>
    <property type="match status" value="1"/>
</dbReference>
<dbReference type="PANTHER" id="PTHR31044">
    <property type="entry name" value="BETA-1,3 GLUCANASE"/>
    <property type="match status" value="1"/>
</dbReference>
<gene>
    <name evidence="4" type="ORF">SSX86_010968</name>
</gene>
<keyword evidence="1" id="KW-0732">Signal</keyword>
<evidence type="ECO:0000313" key="5">
    <source>
        <dbReference type="Proteomes" id="UP001408789"/>
    </source>
</evidence>
<dbReference type="AlphaFoldDB" id="A0AAP0D9X8"/>
<accession>A0AAP0D9X8</accession>
<dbReference type="Proteomes" id="UP001408789">
    <property type="component" value="Unassembled WGS sequence"/>
</dbReference>
<feature type="transmembrane region" description="Helical" evidence="2">
    <location>
        <begin position="169"/>
        <end position="190"/>
    </location>
</feature>
<evidence type="ECO:0000256" key="2">
    <source>
        <dbReference type="SAM" id="Phobius"/>
    </source>
</evidence>
<feature type="domain" description="X8" evidence="3">
    <location>
        <begin position="223"/>
        <end position="306"/>
    </location>
</feature>
<proteinExistence type="predicted"/>
<keyword evidence="2" id="KW-0472">Membrane</keyword>
<dbReference type="InterPro" id="IPR012946">
    <property type="entry name" value="X8"/>
</dbReference>
<dbReference type="PANTHER" id="PTHR31044:SF71">
    <property type="entry name" value="MAJOR POLLEN ALLERGEN OLE E 10-LIKE"/>
    <property type="match status" value="1"/>
</dbReference>
<protein>
    <recommendedName>
        <fullName evidence="3">X8 domain-containing protein</fullName>
    </recommendedName>
</protein>
<evidence type="ECO:0000313" key="4">
    <source>
        <dbReference type="EMBL" id="KAK9070566.1"/>
    </source>
</evidence>
<dbReference type="GO" id="GO:0009506">
    <property type="term" value="C:plasmodesma"/>
    <property type="evidence" value="ECO:0007669"/>
    <property type="project" value="UniProtKB-ARBA"/>
</dbReference>
<organism evidence="4 5">
    <name type="scientific">Deinandra increscens subsp. villosa</name>
    <dbReference type="NCBI Taxonomy" id="3103831"/>
    <lineage>
        <taxon>Eukaryota</taxon>
        <taxon>Viridiplantae</taxon>
        <taxon>Streptophyta</taxon>
        <taxon>Embryophyta</taxon>
        <taxon>Tracheophyta</taxon>
        <taxon>Spermatophyta</taxon>
        <taxon>Magnoliopsida</taxon>
        <taxon>eudicotyledons</taxon>
        <taxon>Gunneridae</taxon>
        <taxon>Pentapetalae</taxon>
        <taxon>asterids</taxon>
        <taxon>campanulids</taxon>
        <taxon>Asterales</taxon>
        <taxon>Asteraceae</taxon>
        <taxon>Asteroideae</taxon>
        <taxon>Heliantheae alliance</taxon>
        <taxon>Madieae</taxon>
        <taxon>Madiinae</taxon>
        <taxon>Deinandra</taxon>
    </lineage>
</organism>
<dbReference type="EMBL" id="JBCNJP010000012">
    <property type="protein sequence ID" value="KAK9070566.1"/>
    <property type="molecule type" value="Genomic_DNA"/>
</dbReference>
<dbReference type="Pfam" id="PF07983">
    <property type="entry name" value="X8"/>
    <property type="match status" value="1"/>
</dbReference>